<dbReference type="PATRIC" id="fig|1230458.4.peg.866"/>
<feature type="compositionally biased region" description="Basic and acidic residues" evidence="1">
    <location>
        <begin position="46"/>
        <end position="74"/>
    </location>
</feature>
<feature type="transmembrane region" description="Helical" evidence="2">
    <location>
        <begin position="161"/>
        <end position="182"/>
    </location>
</feature>
<feature type="transmembrane region" description="Helical" evidence="2">
    <location>
        <begin position="113"/>
        <end position="132"/>
    </location>
</feature>
<feature type="transmembrane region" description="Helical" evidence="2">
    <location>
        <begin position="139"/>
        <end position="155"/>
    </location>
</feature>
<dbReference type="OrthoDB" id="170873at2157"/>
<dbReference type="RefSeq" id="WP_006824721.1">
    <property type="nucleotide sequence ID" value="NZ_AOIL01000013.1"/>
</dbReference>
<evidence type="ECO:0000256" key="2">
    <source>
        <dbReference type="SAM" id="Phobius"/>
    </source>
</evidence>
<dbReference type="STRING" id="1230458.C484_04290"/>
<name>M0AC90_9EURY</name>
<feature type="transmembrane region" description="Helical" evidence="2">
    <location>
        <begin position="223"/>
        <end position="245"/>
    </location>
</feature>
<proteinExistence type="predicted"/>
<evidence type="ECO:0000313" key="4">
    <source>
        <dbReference type="Proteomes" id="UP000011648"/>
    </source>
</evidence>
<feature type="compositionally biased region" description="Basic and acidic residues" evidence="1">
    <location>
        <begin position="7"/>
        <end position="27"/>
    </location>
</feature>
<reference evidence="3 4" key="1">
    <citation type="journal article" date="2014" name="PLoS Genet.">
        <title>Phylogenetically driven sequencing of extremely halophilic archaea reveals strategies for static and dynamic osmo-response.</title>
        <authorList>
            <person name="Becker E.A."/>
            <person name="Seitzer P.M."/>
            <person name="Tritt A."/>
            <person name="Larsen D."/>
            <person name="Krusor M."/>
            <person name="Yao A.I."/>
            <person name="Wu D."/>
            <person name="Madern D."/>
            <person name="Eisen J.A."/>
            <person name="Darling A.E."/>
            <person name="Facciotti M.T."/>
        </authorList>
    </citation>
    <scope>NUCLEOTIDE SEQUENCE [LARGE SCALE GENOMIC DNA]</scope>
    <source>
        <strain evidence="3 4">DSM 12281</strain>
    </source>
</reference>
<accession>M0AC90</accession>
<dbReference type="InterPro" id="IPR055941">
    <property type="entry name" value="DUF7519"/>
</dbReference>
<dbReference type="Pfam" id="PF24363">
    <property type="entry name" value="DUF7519"/>
    <property type="match status" value="1"/>
</dbReference>
<keyword evidence="2" id="KW-0472">Membrane</keyword>
<keyword evidence="4" id="KW-1185">Reference proteome</keyword>
<keyword evidence="2" id="KW-0812">Transmembrane</keyword>
<dbReference type="AlphaFoldDB" id="M0AC90"/>
<sequence>MTPPPEQHGRTQERHADRGTERPRAESEPQSQPRHRATAGGTTGPGEREQVQDRDQDRDRDRDRAESRDYDRDGPAGPVTLTRKPTLFSSGCALAAALVTTAMAALASGITTPGVGVTALGVAVLAAGLYWAHPRTIDISALVLLVGLIIAGARSPVVEPLVVGTVTTVLAWDLGHSGLTLGTQLGRDARTIRLELVQLGSSLLVGLLSGTIGYAVYTAGTGNLPASAIVLLLVAVTLIIVSLGTKRSRSPGRKRKQKRPPR</sequence>
<feature type="transmembrane region" description="Helical" evidence="2">
    <location>
        <begin position="194"/>
        <end position="217"/>
    </location>
</feature>
<gene>
    <name evidence="3" type="ORF">C484_04290</name>
</gene>
<feature type="region of interest" description="Disordered" evidence="1">
    <location>
        <begin position="1"/>
        <end position="83"/>
    </location>
</feature>
<comment type="caution">
    <text evidence="3">The sequence shown here is derived from an EMBL/GenBank/DDBJ whole genome shotgun (WGS) entry which is preliminary data.</text>
</comment>
<evidence type="ECO:0000256" key="1">
    <source>
        <dbReference type="SAM" id="MobiDB-lite"/>
    </source>
</evidence>
<feature type="transmembrane region" description="Helical" evidence="2">
    <location>
        <begin position="87"/>
        <end position="107"/>
    </location>
</feature>
<protein>
    <submittedName>
        <fullName evidence="3">Uncharacterized protein</fullName>
    </submittedName>
</protein>
<dbReference type="Proteomes" id="UP000011648">
    <property type="component" value="Unassembled WGS sequence"/>
</dbReference>
<dbReference type="EMBL" id="AOIL01000013">
    <property type="protein sequence ID" value="ELY95477.1"/>
    <property type="molecule type" value="Genomic_DNA"/>
</dbReference>
<keyword evidence="2" id="KW-1133">Transmembrane helix</keyword>
<evidence type="ECO:0000313" key="3">
    <source>
        <dbReference type="EMBL" id="ELY95477.1"/>
    </source>
</evidence>
<organism evidence="3 4">
    <name type="scientific">Natrialba taiwanensis DSM 12281</name>
    <dbReference type="NCBI Taxonomy" id="1230458"/>
    <lineage>
        <taxon>Archaea</taxon>
        <taxon>Methanobacteriati</taxon>
        <taxon>Methanobacteriota</taxon>
        <taxon>Stenosarchaea group</taxon>
        <taxon>Halobacteria</taxon>
        <taxon>Halobacteriales</taxon>
        <taxon>Natrialbaceae</taxon>
        <taxon>Natrialba</taxon>
    </lineage>
</organism>